<keyword evidence="4" id="KW-0804">Transcription</keyword>
<sequence>MNEEELFRKYRETGDVALRNQIVEKYLYIASVLAKKFVGRGVDYDDLYQVASLALIRGVDRFDERKGLKFSTFITPTITGEIKNYFRDRSRLVHLPRKVSELRVGIKRASEEFFAENGRKPTAAELAKKLGVTEEEVLRCSDAGGVVSLDTPVDREGDGMSLHDVLPADNDVFEDIEDRDALESALKMLEPEERKLVHYRFVQELSQMETAKKMGVSQMNVSRMERKILQKLRETLKQSMVG</sequence>
<protein>
    <submittedName>
        <fullName evidence="6">Sigma-70 family RNA polymerase sigma factor</fullName>
    </submittedName>
</protein>
<dbReference type="Pfam" id="PF04542">
    <property type="entry name" value="Sigma70_r2"/>
    <property type="match status" value="1"/>
</dbReference>
<evidence type="ECO:0000256" key="3">
    <source>
        <dbReference type="ARBA" id="ARBA00023125"/>
    </source>
</evidence>
<dbReference type="GO" id="GO:0016987">
    <property type="term" value="F:sigma factor activity"/>
    <property type="evidence" value="ECO:0007669"/>
    <property type="project" value="UniProtKB-KW"/>
</dbReference>
<name>A0A9D2DVQ0_9FIRM</name>
<dbReference type="InterPro" id="IPR013325">
    <property type="entry name" value="RNA_pol_sigma_r2"/>
</dbReference>
<dbReference type="InterPro" id="IPR007624">
    <property type="entry name" value="RNA_pol_sigma70_r3"/>
</dbReference>
<dbReference type="PANTHER" id="PTHR30385">
    <property type="entry name" value="SIGMA FACTOR F FLAGELLAR"/>
    <property type="match status" value="1"/>
</dbReference>
<organism evidence="6 7">
    <name type="scientific">Candidatus Gallimonas intestinigallinarum</name>
    <dbReference type="NCBI Taxonomy" id="2838604"/>
    <lineage>
        <taxon>Bacteria</taxon>
        <taxon>Bacillati</taxon>
        <taxon>Bacillota</taxon>
        <taxon>Clostridia</taxon>
        <taxon>Candidatus Gallimonas</taxon>
    </lineage>
</organism>
<dbReference type="Pfam" id="PF04545">
    <property type="entry name" value="Sigma70_r4"/>
    <property type="match status" value="1"/>
</dbReference>
<reference evidence="6" key="2">
    <citation type="submission" date="2021-04" db="EMBL/GenBank/DDBJ databases">
        <authorList>
            <person name="Gilroy R."/>
        </authorList>
    </citation>
    <scope>NUCLEOTIDE SEQUENCE</scope>
    <source>
        <strain evidence="6">CHK33-5263</strain>
    </source>
</reference>
<keyword evidence="3" id="KW-0238">DNA-binding</keyword>
<evidence type="ECO:0000256" key="2">
    <source>
        <dbReference type="ARBA" id="ARBA00023082"/>
    </source>
</evidence>
<comment type="caution">
    <text evidence="6">The sequence shown here is derived from an EMBL/GenBank/DDBJ whole genome shotgun (WGS) entry which is preliminary data.</text>
</comment>
<keyword evidence="1" id="KW-0805">Transcription regulation</keyword>
<dbReference type="EMBL" id="DXBS01000013">
    <property type="protein sequence ID" value="HIZ23963.1"/>
    <property type="molecule type" value="Genomic_DNA"/>
</dbReference>
<dbReference type="Gene3D" id="1.20.120.1810">
    <property type="match status" value="1"/>
</dbReference>
<dbReference type="Proteomes" id="UP000824044">
    <property type="component" value="Unassembled WGS sequence"/>
</dbReference>
<dbReference type="InterPro" id="IPR007627">
    <property type="entry name" value="RNA_pol_sigma70_r2"/>
</dbReference>
<dbReference type="InterPro" id="IPR000943">
    <property type="entry name" value="RNA_pol_sigma70"/>
</dbReference>
<dbReference type="SUPFAM" id="SSF88659">
    <property type="entry name" value="Sigma3 and sigma4 domains of RNA polymerase sigma factors"/>
    <property type="match status" value="2"/>
</dbReference>
<dbReference type="InterPro" id="IPR007630">
    <property type="entry name" value="RNA_pol_sigma70_r4"/>
</dbReference>
<dbReference type="GO" id="GO:0003677">
    <property type="term" value="F:DNA binding"/>
    <property type="evidence" value="ECO:0007669"/>
    <property type="project" value="UniProtKB-KW"/>
</dbReference>
<keyword evidence="2" id="KW-0731">Sigma factor</keyword>
<evidence type="ECO:0000313" key="6">
    <source>
        <dbReference type="EMBL" id="HIZ23963.1"/>
    </source>
</evidence>
<dbReference type="PRINTS" id="PR00046">
    <property type="entry name" value="SIGMA70FCT"/>
</dbReference>
<dbReference type="Gene3D" id="1.10.10.10">
    <property type="entry name" value="Winged helix-like DNA-binding domain superfamily/Winged helix DNA-binding domain"/>
    <property type="match status" value="2"/>
</dbReference>
<dbReference type="PIRSF" id="PIRSF000770">
    <property type="entry name" value="RNA_pol_sigma-SigE/K"/>
    <property type="match status" value="1"/>
</dbReference>
<evidence type="ECO:0000313" key="7">
    <source>
        <dbReference type="Proteomes" id="UP000824044"/>
    </source>
</evidence>
<dbReference type="PROSITE" id="PS00716">
    <property type="entry name" value="SIGMA70_2"/>
    <property type="match status" value="1"/>
</dbReference>
<evidence type="ECO:0000256" key="4">
    <source>
        <dbReference type="ARBA" id="ARBA00023163"/>
    </source>
</evidence>
<evidence type="ECO:0000259" key="5">
    <source>
        <dbReference type="PROSITE" id="PS00716"/>
    </source>
</evidence>
<dbReference type="Pfam" id="PF04539">
    <property type="entry name" value="Sigma70_r3"/>
    <property type="match status" value="1"/>
</dbReference>
<dbReference type="SUPFAM" id="SSF88946">
    <property type="entry name" value="Sigma2 domain of RNA polymerase sigma factors"/>
    <property type="match status" value="1"/>
</dbReference>
<dbReference type="InterPro" id="IPR014284">
    <property type="entry name" value="RNA_pol_sigma-70_dom"/>
</dbReference>
<feature type="domain" description="RNA polymerase sigma-70" evidence="5">
    <location>
        <begin position="206"/>
        <end position="232"/>
    </location>
</feature>
<dbReference type="NCBIfam" id="TIGR02937">
    <property type="entry name" value="sigma70-ECF"/>
    <property type="match status" value="1"/>
</dbReference>
<dbReference type="AlphaFoldDB" id="A0A9D2DVQ0"/>
<dbReference type="PANTHER" id="PTHR30385:SF4">
    <property type="entry name" value="RNA POLYMERASE SIGMA-E FACTOR"/>
    <property type="match status" value="1"/>
</dbReference>
<reference evidence="6" key="1">
    <citation type="journal article" date="2021" name="PeerJ">
        <title>Extensive microbial diversity within the chicken gut microbiome revealed by metagenomics and culture.</title>
        <authorList>
            <person name="Gilroy R."/>
            <person name="Ravi A."/>
            <person name="Getino M."/>
            <person name="Pursley I."/>
            <person name="Horton D.L."/>
            <person name="Alikhan N.F."/>
            <person name="Baker D."/>
            <person name="Gharbi K."/>
            <person name="Hall N."/>
            <person name="Watson M."/>
            <person name="Adriaenssens E.M."/>
            <person name="Foster-Nyarko E."/>
            <person name="Jarju S."/>
            <person name="Secka A."/>
            <person name="Antonio M."/>
            <person name="Oren A."/>
            <person name="Chaudhuri R.R."/>
            <person name="La Ragione R."/>
            <person name="Hildebrand F."/>
            <person name="Pallen M.J."/>
        </authorList>
    </citation>
    <scope>NUCLEOTIDE SEQUENCE</scope>
    <source>
        <strain evidence="6">CHK33-5263</strain>
    </source>
</reference>
<gene>
    <name evidence="6" type="ORF">H9812_00585</name>
</gene>
<dbReference type="InterPro" id="IPR036388">
    <property type="entry name" value="WH-like_DNA-bd_sf"/>
</dbReference>
<dbReference type="InterPro" id="IPR013324">
    <property type="entry name" value="RNA_pol_sigma_r3/r4-like"/>
</dbReference>
<accession>A0A9D2DVQ0</accession>
<dbReference type="CDD" id="cd06171">
    <property type="entry name" value="Sigma70_r4"/>
    <property type="match status" value="1"/>
</dbReference>
<dbReference type="GO" id="GO:0006352">
    <property type="term" value="P:DNA-templated transcription initiation"/>
    <property type="evidence" value="ECO:0007669"/>
    <property type="project" value="InterPro"/>
</dbReference>
<evidence type="ECO:0000256" key="1">
    <source>
        <dbReference type="ARBA" id="ARBA00023015"/>
    </source>
</evidence>
<proteinExistence type="predicted"/>